<evidence type="ECO:0000259" key="2">
    <source>
        <dbReference type="Pfam" id="PF19904"/>
    </source>
</evidence>
<keyword evidence="1" id="KW-1133">Transmembrane helix</keyword>
<protein>
    <recommendedName>
        <fullName evidence="2">DUF6377 domain-containing protein</fullName>
    </recommendedName>
</protein>
<feature type="transmembrane region" description="Helical" evidence="1">
    <location>
        <begin position="30"/>
        <end position="50"/>
    </location>
</feature>
<dbReference type="InterPro" id="IPR045957">
    <property type="entry name" value="DUF6377"/>
</dbReference>
<feature type="transmembrane region" description="Helical" evidence="1">
    <location>
        <begin position="6"/>
        <end position="23"/>
    </location>
</feature>
<keyword evidence="1" id="KW-0812">Transmembrane</keyword>
<gene>
    <name evidence="3" type="ORF">BACOVA_03521</name>
</gene>
<evidence type="ECO:0000256" key="1">
    <source>
        <dbReference type="SAM" id="Phobius"/>
    </source>
</evidence>
<name>A0AAN3A6Q1_BACO1</name>
<sequence>MKIVIPIFFVFITIFLIFVTSLKRNLMKNLTLYMLFLLLLFPFSLCAMHTDNAAALKKLDEVISKKETFQIRKEKEINNLKLELAHSTDPVRKYELYASLFGAYLHYQADSSLYYINREMEILPLLNRPELEYEIIINRATVMGVMGMYIEAIEQLERIDPKKLNEWTRLSYYQTYRACYGWLADYTTNKNEKEKYLKKTDLYRDSIIAAMPPEANKTIVLAEKCIMNGKADVAVDMLNNALKEIQDERQKVYIYYTLSEAYSMKKDIEKEVYYLILTAIADLETPVREYASLQKLAHLMYESGDIDRAYKYLSCSMEDAVACNARLRFIEVTEFFPIIDKAYKLKEEKERAVSRAMLISVSLLSLFLLIAIFYLYRWMKKLSVMRRNLSLANKQMSAVNAELEQTGKIKEVYIARYLDRCVNYLDKLETYRRSLAKLAMASRIEDLFKAIKSEQFIRDERDEFYNEFDRSFLKLFPNFISAFNNLLVEEGRVYPKSDELLTTELRIFALIRLGVVDSNKIAHFLGYSLATIYNYRSRMRNKAAGDKDMFEQNVMNL</sequence>
<reference evidence="4" key="2">
    <citation type="submission" date="2007-04" db="EMBL/GenBank/DDBJ databases">
        <title>Draft genome sequence of Bacteroides ovatus (ATCC 8483).</title>
        <authorList>
            <person name="Sudarsanam P."/>
            <person name="Ley R."/>
            <person name="Guruge J."/>
            <person name="Turnbaugh P.J."/>
            <person name="Mahowald M."/>
            <person name="Liep D."/>
            <person name="Gordon J."/>
        </authorList>
    </citation>
    <scope>NUCLEOTIDE SEQUENCE [LARGE SCALE GENOMIC DNA]</scope>
    <source>
        <strain evidence="4">ATCC 8483 / DSM 1896 / JCM 5824 / BCRC 10623 / CCUG 4943 / NCTC 11153</strain>
    </source>
</reference>
<evidence type="ECO:0000313" key="3">
    <source>
        <dbReference type="EMBL" id="EDO10888.1"/>
    </source>
</evidence>
<organism evidence="3 4">
    <name type="scientific">Bacteroides ovatus (strain ATCC 8483 / DSM 1896 / JCM 5824 / BCRC 10623 / CCUG 4943 / NCTC 11153)</name>
    <dbReference type="NCBI Taxonomy" id="411476"/>
    <lineage>
        <taxon>Bacteria</taxon>
        <taxon>Pseudomonadati</taxon>
        <taxon>Bacteroidota</taxon>
        <taxon>Bacteroidia</taxon>
        <taxon>Bacteroidales</taxon>
        <taxon>Bacteroidaceae</taxon>
        <taxon>Bacteroides</taxon>
    </lineage>
</organism>
<dbReference type="Proteomes" id="UP000005475">
    <property type="component" value="Unassembled WGS sequence"/>
</dbReference>
<accession>A0AAN3A6Q1</accession>
<evidence type="ECO:0000313" key="4">
    <source>
        <dbReference type="Proteomes" id="UP000005475"/>
    </source>
</evidence>
<dbReference type="EMBL" id="AAXF02000051">
    <property type="protein sequence ID" value="EDO10888.1"/>
    <property type="molecule type" value="Genomic_DNA"/>
</dbReference>
<keyword evidence="1" id="KW-0472">Membrane</keyword>
<proteinExistence type="predicted"/>
<feature type="transmembrane region" description="Helical" evidence="1">
    <location>
        <begin position="356"/>
        <end position="376"/>
    </location>
</feature>
<dbReference type="AlphaFoldDB" id="A0AAN3A6Q1"/>
<comment type="caution">
    <text evidence="3">The sequence shown here is derived from an EMBL/GenBank/DDBJ whole genome shotgun (WGS) entry which is preliminary data.</text>
</comment>
<dbReference type="Pfam" id="PF19904">
    <property type="entry name" value="DUF6377"/>
    <property type="match status" value="1"/>
</dbReference>
<reference evidence="3 4" key="1">
    <citation type="submission" date="2007-03" db="EMBL/GenBank/DDBJ databases">
        <authorList>
            <person name="Fulton L."/>
            <person name="Clifton S."/>
            <person name="Fulton B."/>
            <person name="Xu J."/>
            <person name="Minx P."/>
            <person name="Pepin K.H."/>
            <person name="Johnson M."/>
            <person name="Thiruvilangam P."/>
            <person name="Bhonagiri V."/>
            <person name="Nash W.E."/>
            <person name="Mardis E.R."/>
            <person name="Wilson R.K."/>
        </authorList>
    </citation>
    <scope>NUCLEOTIDE SEQUENCE [LARGE SCALE GENOMIC DNA]</scope>
    <source>
        <strain evidence="4">ATCC 8483 / DSM 1896 / JCM 5824 / BCRC 10623 / CCUG 4943 / NCTC 11153</strain>
    </source>
</reference>
<feature type="domain" description="DUF6377" evidence="2">
    <location>
        <begin position="282"/>
        <end position="522"/>
    </location>
</feature>